<comment type="caution">
    <text evidence="2">The sequence shown here is derived from an EMBL/GenBank/DDBJ whole genome shotgun (WGS) entry which is preliminary data.</text>
</comment>
<proteinExistence type="predicted"/>
<protein>
    <recommendedName>
        <fullName evidence="4">Lipoprotein</fullName>
    </recommendedName>
</protein>
<name>A0ABU9NT35_9FLAO</name>
<keyword evidence="3" id="KW-1185">Reference proteome</keyword>
<accession>A0ABU9NT35</accession>
<evidence type="ECO:0000256" key="1">
    <source>
        <dbReference type="SAM" id="SignalP"/>
    </source>
</evidence>
<evidence type="ECO:0008006" key="4">
    <source>
        <dbReference type="Google" id="ProtNLM"/>
    </source>
</evidence>
<keyword evidence="1" id="KW-0732">Signal</keyword>
<evidence type="ECO:0000313" key="3">
    <source>
        <dbReference type="Proteomes" id="UP001468798"/>
    </source>
</evidence>
<sequence>MWKIIFLIAILLLVSCKNENAQQSKESEGIPIEKSISKIISKRDFPIKNFSKIELVSYYNRVLWDTIKYKGEWPSYKLLVDNYKLTFDSSMIQERVVLNKIQEKELLNLLISDTCVPKDMEAGCYSPRHMILFRDGKNRIVGYNEFCISCIGSRSSNNLEGFQKYCYADMAELFRKFGIELFVEDGDGEKEYNFLKSKGIF</sequence>
<dbReference type="EMBL" id="JBCGDP010000016">
    <property type="protein sequence ID" value="MEM0577848.1"/>
    <property type="molecule type" value="Genomic_DNA"/>
</dbReference>
<evidence type="ECO:0000313" key="2">
    <source>
        <dbReference type="EMBL" id="MEM0577848.1"/>
    </source>
</evidence>
<feature type="chain" id="PRO_5045177316" description="Lipoprotein" evidence="1">
    <location>
        <begin position="22"/>
        <end position="201"/>
    </location>
</feature>
<dbReference type="RefSeq" id="WP_342692716.1">
    <property type="nucleotide sequence ID" value="NZ_JBCGDP010000016.1"/>
</dbReference>
<dbReference type="Proteomes" id="UP001468798">
    <property type="component" value="Unassembled WGS sequence"/>
</dbReference>
<gene>
    <name evidence="2" type="ORF">WFZ86_15185</name>
</gene>
<reference evidence="2 3" key="1">
    <citation type="submission" date="2024-03" db="EMBL/GenBank/DDBJ databases">
        <title>Two novel species of the genus Flavobacterium exhibiting potentially degradation of complex polysaccharides.</title>
        <authorList>
            <person name="Lian X."/>
        </authorList>
    </citation>
    <scope>NUCLEOTIDE SEQUENCE [LARGE SCALE GENOMIC DNA]</scope>
    <source>
        <strain evidence="2 3">N6</strain>
    </source>
</reference>
<feature type="signal peptide" evidence="1">
    <location>
        <begin position="1"/>
        <end position="21"/>
    </location>
</feature>
<dbReference type="PROSITE" id="PS51257">
    <property type="entry name" value="PROKAR_LIPOPROTEIN"/>
    <property type="match status" value="1"/>
</dbReference>
<organism evidence="2 3">
    <name type="scientific">Flavobacterium polysaccharolyticum</name>
    <dbReference type="NCBI Taxonomy" id="3133148"/>
    <lineage>
        <taxon>Bacteria</taxon>
        <taxon>Pseudomonadati</taxon>
        <taxon>Bacteroidota</taxon>
        <taxon>Flavobacteriia</taxon>
        <taxon>Flavobacteriales</taxon>
        <taxon>Flavobacteriaceae</taxon>
        <taxon>Flavobacterium</taxon>
    </lineage>
</organism>